<dbReference type="EMBL" id="CAJNOC010003141">
    <property type="protein sequence ID" value="CAF0969572.1"/>
    <property type="molecule type" value="Genomic_DNA"/>
</dbReference>
<sequence>PVCKSILLFAAGRQRLQVRHPVQSSVSCPYPLESAYQDLKQINVSNKSAVSSFLKQRIYSSRNYKKDEIFFNLIISNDKIHEEFLLMKQLIDFFQIIYEHKRMLIEEFTEIGKNKNFTDFKNNIEEINLFLKSNLVGNEGVVFLKDFDLVDNKVKILLNNLEVFKSDWKSFLDAQDYYKKKENFIFLEKSYFLSAYDVFQKKDTDQILDDLKSKQMQYNNIDIESMKINFENYQKNLKEMNKLRKKQKSNKIKELFELDDELDLLLSNDSFKSNVKFFKIISKKKDLINQLRSSIPETIEDLSYKESYFRTLIKIKESLEKVIFFIDELEIVEVNEFKIESVKQFVEKISLELKSWEEFTLRKKIDNINQKMLDLEKKENEFLNSPGLLSEEKKDYEKIKSLNILIGKEIGNILLYGSKTSKTFFTSEYCIFGFDGKIGGNSGNSNLPTINNIQISADFGKGGRKGATLNGIYRDGFSECRRTLSLLVYNPLITVLTFFNGWVKAPYFTMSSITADDGKKSNQDLEQYFAIKDSSIKVEFEKLKGII</sequence>
<accession>A0A814EAT9</accession>
<comment type="caution">
    <text evidence="2">The sequence shown here is derived from an EMBL/GenBank/DDBJ whole genome shotgun (WGS) entry which is preliminary data.</text>
</comment>
<dbReference type="Proteomes" id="UP000663879">
    <property type="component" value="Unassembled WGS sequence"/>
</dbReference>
<proteinExistence type="predicted"/>
<evidence type="ECO:0000256" key="1">
    <source>
        <dbReference type="SAM" id="Coils"/>
    </source>
</evidence>
<feature type="non-terminal residue" evidence="2">
    <location>
        <position position="1"/>
    </location>
</feature>
<evidence type="ECO:0000313" key="2">
    <source>
        <dbReference type="EMBL" id="CAF0969572.1"/>
    </source>
</evidence>
<dbReference type="AlphaFoldDB" id="A0A814EAT9"/>
<gene>
    <name evidence="2" type="ORF">OXX778_LOCUS14848</name>
</gene>
<protein>
    <submittedName>
        <fullName evidence="2">Uncharacterized protein</fullName>
    </submittedName>
</protein>
<organism evidence="2 3">
    <name type="scientific">Brachionus calyciflorus</name>
    <dbReference type="NCBI Taxonomy" id="104777"/>
    <lineage>
        <taxon>Eukaryota</taxon>
        <taxon>Metazoa</taxon>
        <taxon>Spiralia</taxon>
        <taxon>Gnathifera</taxon>
        <taxon>Rotifera</taxon>
        <taxon>Eurotatoria</taxon>
        <taxon>Monogononta</taxon>
        <taxon>Pseudotrocha</taxon>
        <taxon>Ploima</taxon>
        <taxon>Brachionidae</taxon>
        <taxon>Brachionus</taxon>
    </lineage>
</organism>
<reference evidence="2" key="1">
    <citation type="submission" date="2021-02" db="EMBL/GenBank/DDBJ databases">
        <authorList>
            <person name="Nowell W R."/>
        </authorList>
    </citation>
    <scope>NUCLEOTIDE SEQUENCE</scope>
    <source>
        <strain evidence="2">Ploen Becks lab</strain>
    </source>
</reference>
<feature type="coiled-coil region" evidence="1">
    <location>
        <begin position="223"/>
        <end position="250"/>
    </location>
</feature>
<name>A0A814EAT9_9BILA</name>
<evidence type="ECO:0000313" key="3">
    <source>
        <dbReference type="Proteomes" id="UP000663879"/>
    </source>
</evidence>
<keyword evidence="3" id="KW-1185">Reference proteome</keyword>
<keyword evidence="1" id="KW-0175">Coiled coil</keyword>